<evidence type="ECO:0000313" key="3">
    <source>
        <dbReference type="EMBL" id="TJZ64998.1"/>
    </source>
</evidence>
<dbReference type="OrthoDB" id="9973991at2"/>
<accession>A0A4V5MNJ1</accession>
<feature type="signal peptide" evidence="2">
    <location>
        <begin position="1"/>
        <end position="27"/>
    </location>
</feature>
<dbReference type="Proteomes" id="UP000310016">
    <property type="component" value="Unassembled WGS sequence"/>
</dbReference>
<proteinExistence type="predicted"/>
<keyword evidence="2" id="KW-0732">Signal</keyword>
<keyword evidence="4" id="KW-1185">Reference proteome</keyword>
<evidence type="ECO:0008006" key="5">
    <source>
        <dbReference type="Google" id="ProtNLM"/>
    </source>
</evidence>
<sequence length="141" mass="17078">MISRWIKRLVRCLPLCAGLLFVPSAQAEVNVDITFGYPPPPYAVVVPPPRYGYYWRPGRWVYYGPQRRWDEGYWVRHGWYRPPPPPPYRGGPRWEHERWDRGPWDKGRWDDDRWKHRGDDKRYGRDRGYEHGTRGRGRGRD</sequence>
<feature type="region of interest" description="Disordered" evidence="1">
    <location>
        <begin position="97"/>
        <end position="141"/>
    </location>
</feature>
<evidence type="ECO:0000256" key="2">
    <source>
        <dbReference type="SAM" id="SignalP"/>
    </source>
</evidence>
<feature type="chain" id="PRO_5020811520" description="BcpO-related WXXGXW repeat protein" evidence="2">
    <location>
        <begin position="28"/>
        <end position="141"/>
    </location>
</feature>
<name>A0A4V5MNJ1_9NEIS</name>
<organism evidence="3 4">
    <name type="scientific">Chitiniphilus eburneus</name>
    <dbReference type="NCBI Taxonomy" id="2571148"/>
    <lineage>
        <taxon>Bacteria</taxon>
        <taxon>Pseudomonadati</taxon>
        <taxon>Pseudomonadota</taxon>
        <taxon>Betaproteobacteria</taxon>
        <taxon>Neisseriales</taxon>
        <taxon>Chitinibacteraceae</taxon>
        <taxon>Chitiniphilus</taxon>
    </lineage>
</organism>
<evidence type="ECO:0000313" key="4">
    <source>
        <dbReference type="Proteomes" id="UP000310016"/>
    </source>
</evidence>
<dbReference type="EMBL" id="SUMF01000041">
    <property type="protein sequence ID" value="TJZ64998.1"/>
    <property type="molecule type" value="Genomic_DNA"/>
</dbReference>
<gene>
    <name evidence="3" type="ORF">FAZ21_18625</name>
</gene>
<evidence type="ECO:0000256" key="1">
    <source>
        <dbReference type="SAM" id="MobiDB-lite"/>
    </source>
</evidence>
<reference evidence="3 4" key="1">
    <citation type="submission" date="2019-04" db="EMBL/GenBank/DDBJ databases">
        <title>Chitiniphilus eburnea sp. nov., a novel chitinolytic bacterium isolated from aquaculture sludge.</title>
        <authorList>
            <person name="Sheng M."/>
        </authorList>
    </citation>
    <scope>NUCLEOTIDE SEQUENCE [LARGE SCALE GENOMIC DNA]</scope>
    <source>
        <strain evidence="3 4">HX-2-15</strain>
    </source>
</reference>
<protein>
    <recommendedName>
        <fullName evidence="5">BcpO-related WXXGXW repeat protein</fullName>
    </recommendedName>
</protein>
<dbReference type="AlphaFoldDB" id="A0A4V5MNJ1"/>
<dbReference type="RefSeq" id="WP_136774940.1">
    <property type="nucleotide sequence ID" value="NZ_CP156074.1"/>
</dbReference>
<comment type="caution">
    <text evidence="3">The sequence shown here is derived from an EMBL/GenBank/DDBJ whole genome shotgun (WGS) entry which is preliminary data.</text>
</comment>